<dbReference type="AlphaFoldDB" id="A0A9P9JJF7"/>
<sequence>MILTDEGFFISLEGMLTIIAVFCLYIEHSGLVINEVHEVLGLLSDGSVGELRERSEFVTPLYRREPAQAITILSALRRLAVAKQTPVTRVASEGSLSAFPTDSTTASRPLSRKKSPKGHQKMVKLIDKVLKMPSKKARAISDAVADLRKFLDAFDQEQTYNQQLHGFFSAAPNVKKGLNQREVEWLYRFDNLVSKETERPGSQHLIKEFNKGI</sequence>
<gene>
    <name evidence="2" type="ORF">EDB81DRAFT_877784</name>
</gene>
<proteinExistence type="predicted"/>
<reference evidence="2" key="1">
    <citation type="journal article" date="2021" name="Nat. Commun.">
        <title>Genetic determinants of endophytism in the Arabidopsis root mycobiome.</title>
        <authorList>
            <person name="Mesny F."/>
            <person name="Miyauchi S."/>
            <person name="Thiergart T."/>
            <person name="Pickel B."/>
            <person name="Atanasova L."/>
            <person name="Karlsson M."/>
            <person name="Huettel B."/>
            <person name="Barry K.W."/>
            <person name="Haridas S."/>
            <person name="Chen C."/>
            <person name="Bauer D."/>
            <person name="Andreopoulos W."/>
            <person name="Pangilinan J."/>
            <person name="LaButti K."/>
            <person name="Riley R."/>
            <person name="Lipzen A."/>
            <person name="Clum A."/>
            <person name="Drula E."/>
            <person name="Henrissat B."/>
            <person name="Kohler A."/>
            <person name="Grigoriev I.V."/>
            <person name="Martin F.M."/>
            <person name="Hacquard S."/>
        </authorList>
    </citation>
    <scope>NUCLEOTIDE SEQUENCE</scope>
    <source>
        <strain evidence="2">MPI-CAGE-AT-0147</strain>
    </source>
</reference>
<evidence type="ECO:0000256" key="1">
    <source>
        <dbReference type="SAM" id="MobiDB-lite"/>
    </source>
</evidence>
<evidence type="ECO:0000313" key="3">
    <source>
        <dbReference type="Proteomes" id="UP000738349"/>
    </source>
</evidence>
<organism evidence="2 3">
    <name type="scientific">Dactylonectria macrodidyma</name>
    <dbReference type="NCBI Taxonomy" id="307937"/>
    <lineage>
        <taxon>Eukaryota</taxon>
        <taxon>Fungi</taxon>
        <taxon>Dikarya</taxon>
        <taxon>Ascomycota</taxon>
        <taxon>Pezizomycotina</taxon>
        <taxon>Sordariomycetes</taxon>
        <taxon>Hypocreomycetidae</taxon>
        <taxon>Hypocreales</taxon>
        <taxon>Nectriaceae</taxon>
        <taxon>Dactylonectria</taxon>
    </lineage>
</organism>
<protein>
    <submittedName>
        <fullName evidence="2">Uncharacterized protein</fullName>
    </submittedName>
</protein>
<name>A0A9P9JJF7_9HYPO</name>
<feature type="region of interest" description="Disordered" evidence="1">
    <location>
        <begin position="98"/>
        <end position="119"/>
    </location>
</feature>
<evidence type="ECO:0000313" key="2">
    <source>
        <dbReference type="EMBL" id="KAH7165395.1"/>
    </source>
</evidence>
<accession>A0A9P9JJF7</accession>
<feature type="compositionally biased region" description="Basic residues" evidence="1">
    <location>
        <begin position="110"/>
        <end position="119"/>
    </location>
</feature>
<keyword evidence="3" id="KW-1185">Reference proteome</keyword>
<dbReference type="EMBL" id="JAGMUV010000003">
    <property type="protein sequence ID" value="KAH7165395.1"/>
    <property type="molecule type" value="Genomic_DNA"/>
</dbReference>
<dbReference type="Proteomes" id="UP000738349">
    <property type="component" value="Unassembled WGS sequence"/>
</dbReference>
<comment type="caution">
    <text evidence="2">The sequence shown here is derived from an EMBL/GenBank/DDBJ whole genome shotgun (WGS) entry which is preliminary data.</text>
</comment>
<feature type="compositionally biased region" description="Polar residues" evidence="1">
    <location>
        <begin position="98"/>
        <end position="108"/>
    </location>
</feature>